<dbReference type="PRINTS" id="PR00420">
    <property type="entry name" value="RNGMNOXGNASE"/>
</dbReference>
<dbReference type="Pfam" id="PF12831">
    <property type="entry name" value="FAD_oxidored"/>
    <property type="match status" value="1"/>
</dbReference>
<dbReference type="eggNOG" id="COG0644">
    <property type="taxonomic scope" value="Bacteria"/>
</dbReference>
<name>K9YL62_CYASC</name>
<dbReference type="Pfam" id="PF22578">
    <property type="entry name" value="GGR_cat"/>
    <property type="match status" value="1"/>
</dbReference>
<dbReference type="Gene3D" id="3.50.50.60">
    <property type="entry name" value="FAD/NAD(P)-binding domain"/>
    <property type="match status" value="1"/>
</dbReference>
<organism evidence="2 3">
    <name type="scientific">Cyanobacterium stanieri (strain ATCC 29140 / PCC 7202)</name>
    <dbReference type="NCBI Taxonomy" id="292563"/>
    <lineage>
        <taxon>Bacteria</taxon>
        <taxon>Bacillati</taxon>
        <taxon>Cyanobacteriota</taxon>
        <taxon>Cyanophyceae</taxon>
        <taxon>Oscillatoriophycideae</taxon>
        <taxon>Chroococcales</taxon>
        <taxon>Geminocystaceae</taxon>
        <taxon>Cyanobacterium</taxon>
    </lineage>
</organism>
<dbReference type="InterPro" id="IPR054715">
    <property type="entry name" value="GGR_cat"/>
</dbReference>
<evidence type="ECO:0000313" key="2">
    <source>
        <dbReference type="EMBL" id="AFZ47187.1"/>
    </source>
</evidence>
<dbReference type="InterPro" id="IPR036188">
    <property type="entry name" value="FAD/NAD-bd_sf"/>
</dbReference>
<dbReference type="SUPFAM" id="SSF51905">
    <property type="entry name" value="FAD/NAD(P)-binding domain"/>
    <property type="match status" value="1"/>
</dbReference>
<dbReference type="STRING" id="292563.Cyast_1222"/>
<feature type="domain" description="Digeranylgeranylglycerophospholipid reductase catalytic" evidence="1">
    <location>
        <begin position="187"/>
        <end position="257"/>
    </location>
</feature>
<dbReference type="PANTHER" id="PTHR42685:SF22">
    <property type="entry name" value="CONDITIONED MEDIUM FACTOR RECEPTOR 1"/>
    <property type="match status" value="1"/>
</dbReference>
<gene>
    <name evidence="2" type="ordered locus">Cyast_1222</name>
</gene>
<evidence type="ECO:0000259" key="1">
    <source>
        <dbReference type="Pfam" id="PF22578"/>
    </source>
</evidence>
<dbReference type="PANTHER" id="PTHR42685">
    <property type="entry name" value="GERANYLGERANYL DIPHOSPHATE REDUCTASE"/>
    <property type="match status" value="1"/>
</dbReference>
<dbReference type="BioCyc" id="CSTA292563:G1353-1228-MONOMER"/>
<evidence type="ECO:0000313" key="3">
    <source>
        <dbReference type="Proteomes" id="UP000010483"/>
    </source>
</evidence>
<proteinExistence type="predicted"/>
<reference evidence="3" key="1">
    <citation type="journal article" date="2013" name="Proc. Natl. Acad. Sci. U.S.A.">
        <title>Improving the coverage of the cyanobacterial phylum using diversity-driven genome sequencing.</title>
        <authorList>
            <person name="Shih P.M."/>
            <person name="Wu D."/>
            <person name="Latifi A."/>
            <person name="Axen S.D."/>
            <person name="Fewer D.P."/>
            <person name="Talla E."/>
            <person name="Calteau A."/>
            <person name="Cai F."/>
            <person name="Tandeau de Marsac N."/>
            <person name="Rippka R."/>
            <person name="Herdman M."/>
            <person name="Sivonen K."/>
            <person name="Coursin T."/>
            <person name="Laurent T."/>
            <person name="Goodwin L."/>
            <person name="Nolan M."/>
            <person name="Davenport K.W."/>
            <person name="Han C.S."/>
            <person name="Rubin E.M."/>
            <person name="Eisen J.A."/>
            <person name="Woyke T."/>
            <person name="Gugger M."/>
            <person name="Kerfeld C.A."/>
        </authorList>
    </citation>
    <scope>NUCLEOTIDE SEQUENCE [LARGE SCALE GENOMIC DNA]</scope>
    <source>
        <strain evidence="3">ATCC 29140 / PCC 7202</strain>
    </source>
</reference>
<dbReference type="KEGG" id="csn:Cyast_1222"/>
<dbReference type="HOGENOM" id="CLU_688346_0_0_3"/>
<dbReference type="EMBL" id="CP003940">
    <property type="protein sequence ID" value="AFZ47187.1"/>
    <property type="molecule type" value="Genomic_DNA"/>
</dbReference>
<protein>
    <submittedName>
        <fullName evidence="2">FAD-dependent pyridine nucleotide-disulfide oxidoreductase</fullName>
    </submittedName>
</protein>
<dbReference type="AlphaFoldDB" id="K9YL62"/>
<keyword evidence="3" id="KW-1185">Reference proteome</keyword>
<accession>K9YL62</accession>
<dbReference type="Proteomes" id="UP000010483">
    <property type="component" value="Chromosome"/>
</dbReference>
<dbReference type="InterPro" id="IPR050407">
    <property type="entry name" value="Geranylgeranyl_reductase"/>
</dbReference>
<dbReference type="PATRIC" id="fig|292563.3.peg.1281"/>
<sequence>MDKFDVVVVGAGPGGGHCARLLAKKGYKVLLLERYKDFGRNNFSSAGVPKEILSKFNLPENLVGSWWNRFVVVTTHRKRIWHSKENQGCVLDFQKMRQFLADEVSCHGGEVWLGCRHIDHIERDNDVLVTIKNNLTNTKIEVTSKVLVDATGAMRGVMCGKEKKKPSLATATGVEYLIEVDEKVYNAHAGALTFLLGHKWMPKGYSWVFPMEQNILKVGAGIYNQHHELIKEVKPLGHYIELLIEKYLQAKNYKILDIHGETLRYSSGLQDTYNDGRIIAIGDAVSTVNWLGGEGIRHAMESADIAHRFIYQFLEGERDSFDGYQRQMHSIFLQKWNLCERLAKRKYSQDTDDLVNKAFSYLEGMKLEDVVDILFYYKFEKISKGLVAFILRKLRSIFLK</sequence>